<feature type="domain" description="FlgD/Vpr Ig-like" evidence="6">
    <location>
        <begin position="101"/>
        <end position="168"/>
    </location>
</feature>
<dbReference type="InterPro" id="IPR025965">
    <property type="entry name" value="FlgD/Vpr_Ig-like"/>
</dbReference>
<evidence type="ECO:0000313" key="8">
    <source>
        <dbReference type="Proteomes" id="UP000638981"/>
    </source>
</evidence>
<dbReference type="Proteomes" id="UP000638981">
    <property type="component" value="Unassembled WGS sequence"/>
</dbReference>
<comment type="similarity">
    <text evidence="1 5">Belongs to the FlgD family.</text>
</comment>
<evidence type="ECO:0000256" key="3">
    <source>
        <dbReference type="ARBA" id="ARBA00022795"/>
    </source>
</evidence>
<dbReference type="Gene3D" id="2.60.40.4070">
    <property type="match status" value="1"/>
</dbReference>
<dbReference type="InterPro" id="IPR005648">
    <property type="entry name" value="FlgD"/>
</dbReference>
<keyword evidence="3 5" id="KW-1005">Bacterial flagellum biogenesis</keyword>
<dbReference type="Pfam" id="PF13860">
    <property type="entry name" value="FlgD_ig"/>
    <property type="match status" value="1"/>
</dbReference>
<proteinExistence type="inferred from homology"/>
<evidence type="ECO:0000256" key="5">
    <source>
        <dbReference type="RuleBase" id="RU362076"/>
    </source>
</evidence>
<keyword evidence="8" id="KW-1185">Reference proteome</keyword>
<gene>
    <name evidence="7" type="ORF">GCM10007315_12920</name>
</gene>
<protein>
    <recommendedName>
        <fullName evidence="2 5">Basal-body rod modification protein FlgD</fullName>
    </recommendedName>
</protein>
<reference evidence="7" key="1">
    <citation type="journal article" date="2014" name="Int. J. Syst. Evol. Microbiol.">
        <title>Complete genome sequence of Corynebacterium casei LMG S-19264T (=DSM 44701T), isolated from a smear-ripened cheese.</title>
        <authorList>
            <consortium name="US DOE Joint Genome Institute (JGI-PGF)"/>
            <person name="Walter F."/>
            <person name="Albersmeier A."/>
            <person name="Kalinowski J."/>
            <person name="Ruckert C."/>
        </authorList>
    </citation>
    <scope>NUCLEOTIDE SEQUENCE</scope>
    <source>
        <strain evidence="7">KCTC 23310</strain>
    </source>
</reference>
<evidence type="ECO:0000256" key="2">
    <source>
        <dbReference type="ARBA" id="ARBA00016013"/>
    </source>
</evidence>
<dbReference type="GO" id="GO:0044781">
    <property type="term" value="P:bacterial-type flagellum organization"/>
    <property type="evidence" value="ECO:0007669"/>
    <property type="project" value="UniProtKB-UniRule"/>
</dbReference>
<dbReference type="AlphaFoldDB" id="A0A918TMX8"/>
<accession>A0A918TMX8</accession>
<dbReference type="NCBIfam" id="NF009453">
    <property type="entry name" value="PRK12813.1"/>
    <property type="match status" value="1"/>
</dbReference>
<evidence type="ECO:0000259" key="6">
    <source>
        <dbReference type="Pfam" id="PF13860"/>
    </source>
</evidence>
<reference evidence="7" key="2">
    <citation type="submission" date="2020-09" db="EMBL/GenBank/DDBJ databases">
        <authorList>
            <person name="Sun Q."/>
            <person name="Kim S."/>
        </authorList>
    </citation>
    <scope>NUCLEOTIDE SEQUENCE</scope>
    <source>
        <strain evidence="7">KCTC 23310</strain>
    </source>
</reference>
<name>A0A918TMX8_9RHOB</name>
<evidence type="ECO:0000256" key="1">
    <source>
        <dbReference type="ARBA" id="ARBA00010577"/>
    </source>
</evidence>
<comment type="caution">
    <text evidence="7">The sequence shown here is derived from an EMBL/GenBank/DDBJ whole genome shotgun (WGS) entry which is preliminary data.</text>
</comment>
<dbReference type="Pfam" id="PF03963">
    <property type="entry name" value="FlgD"/>
    <property type="match status" value="1"/>
</dbReference>
<evidence type="ECO:0000313" key="7">
    <source>
        <dbReference type="EMBL" id="GHC51900.1"/>
    </source>
</evidence>
<organism evidence="7 8">
    <name type="scientific">Neogemmobacter tilapiae</name>
    <dbReference type="NCBI Taxonomy" id="875041"/>
    <lineage>
        <taxon>Bacteria</taxon>
        <taxon>Pseudomonadati</taxon>
        <taxon>Pseudomonadota</taxon>
        <taxon>Alphaproteobacteria</taxon>
        <taxon>Rhodobacterales</taxon>
        <taxon>Paracoccaceae</taxon>
        <taxon>Neogemmobacter</taxon>
    </lineage>
</organism>
<evidence type="ECO:0000256" key="4">
    <source>
        <dbReference type="ARBA" id="ARBA00024746"/>
    </source>
</evidence>
<comment type="function">
    <text evidence="4 5">Required for flagellar hook formation. May act as a scaffolding protein.</text>
</comment>
<sequence length="213" mass="22757">MEITQSLPQTRTALETKASINADFDLFLKMLTTQMKNQDPQDPMDSADFAVQLATFSGVEQQTKTNQLLTSLQGQIGMMGLSQMADWVGREARSTAPVWVDGQPVTLSPAPAQGASRAVLAVYNAQGQLVSRQDVPVSSAPIEWAPTDAAGNPLPQGQYTFKLESYQGEEKIDTKPVESYATVVEIRSGAFGTMVVMEGGAEIAASAVTALRG</sequence>
<dbReference type="EMBL" id="BMYJ01000003">
    <property type="protein sequence ID" value="GHC51900.1"/>
    <property type="molecule type" value="Genomic_DNA"/>
</dbReference>
<dbReference type="RefSeq" id="WP_189410804.1">
    <property type="nucleotide sequence ID" value="NZ_BMYJ01000003.1"/>
</dbReference>